<dbReference type="PROSITE" id="PS00178">
    <property type="entry name" value="AA_TRNA_LIGASE_I"/>
    <property type="match status" value="1"/>
</dbReference>
<dbReference type="SUPFAM" id="SSF47323">
    <property type="entry name" value="Anticodon-binding domain of a subclass of class I aminoacyl-tRNA synthetases"/>
    <property type="match status" value="1"/>
</dbReference>
<evidence type="ECO:0000256" key="7">
    <source>
        <dbReference type="ARBA" id="ARBA00023146"/>
    </source>
</evidence>
<evidence type="ECO:0000256" key="5">
    <source>
        <dbReference type="ARBA" id="ARBA00022840"/>
    </source>
</evidence>
<evidence type="ECO:0000256" key="6">
    <source>
        <dbReference type="ARBA" id="ARBA00022917"/>
    </source>
</evidence>
<evidence type="ECO:0000256" key="9">
    <source>
        <dbReference type="RuleBase" id="RU363035"/>
    </source>
</evidence>
<dbReference type="STRING" id="51028.A0A0N4V2I8"/>
<accession>A0A0N4V2I8</accession>
<keyword evidence="4 9" id="KW-0547">Nucleotide-binding</keyword>
<dbReference type="Pfam" id="PF00133">
    <property type="entry name" value="tRNA-synt_1"/>
    <property type="match status" value="1"/>
</dbReference>
<dbReference type="GO" id="GO:0004823">
    <property type="term" value="F:leucine-tRNA ligase activity"/>
    <property type="evidence" value="ECO:0007669"/>
    <property type="project" value="UniProtKB-EC"/>
</dbReference>
<keyword evidence="5 9" id="KW-0067">ATP-binding</keyword>
<comment type="similarity">
    <text evidence="1 9">Belongs to the class-I aminoacyl-tRNA synthetase family.</text>
</comment>
<dbReference type="SUPFAM" id="SSF52374">
    <property type="entry name" value="Nucleotidylyl transferase"/>
    <property type="match status" value="1"/>
</dbReference>
<gene>
    <name evidence="11" type="ORF">EVEC_LOCUS3920</name>
</gene>
<evidence type="ECO:0000259" key="10">
    <source>
        <dbReference type="Pfam" id="PF00133"/>
    </source>
</evidence>
<dbReference type="InterPro" id="IPR002300">
    <property type="entry name" value="aa-tRNA-synth_Ia"/>
</dbReference>
<dbReference type="PANTHER" id="PTHR43740">
    <property type="entry name" value="LEUCYL-TRNA SYNTHETASE"/>
    <property type="match status" value="1"/>
</dbReference>
<dbReference type="GO" id="GO:0032543">
    <property type="term" value="P:mitochondrial translation"/>
    <property type="evidence" value="ECO:0007669"/>
    <property type="project" value="TreeGrafter"/>
</dbReference>
<dbReference type="AlphaFoldDB" id="A0A0N4V2I8"/>
<evidence type="ECO:0000313" key="12">
    <source>
        <dbReference type="Proteomes" id="UP000274131"/>
    </source>
</evidence>
<dbReference type="PRINTS" id="PR00985">
    <property type="entry name" value="TRNASYNTHLEU"/>
</dbReference>
<dbReference type="InterPro" id="IPR001412">
    <property type="entry name" value="aa-tRNA-synth_I_CS"/>
</dbReference>
<dbReference type="CDD" id="cd00812">
    <property type="entry name" value="LeuRS_core"/>
    <property type="match status" value="1"/>
</dbReference>
<name>A0A0N4V2I8_ENTVE</name>
<keyword evidence="3 9" id="KW-0436">Ligase</keyword>
<evidence type="ECO:0000313" key="11">
    <source>
        <dbReference type="EMBL" id="VDD88982.1"/>
    </source>
</evidence>
<sequence length="827" mass="94781">MAGTRDLNVFLLASHWNMMLPLVVVSPTRIIFQRNHSQLRKPCLQWPNKISKIASELPAIERYWHDEALSVQSTKSARGKKYVLSMFPYPSGRLHMGHMRVYSISDVLARYYRLNDYSVIHPIGWDAFGLPAENAARERNVEPKEWTQGNIEVMRKQLLRSGIIFDWERELCTCSPDYYRWTQWLFCRLHSHGLAEHRHAEVNWDPVDNTVLAEEQIDINGLSWRSGARAEKRKLKQWHIMTTKFAKRLSDGLKRLDQWEDIADIQSNWIGPCDVWRFMLQMKKKNGEVSEEFFDLRIRDPSELSQCAMLVIRKGHPLAGGLGHDANTVVLNFVTGREMSIVFVPVDETSSEYFLNARLAHKSSSFDAVLAKKFNVSLNIASPRLDAEDVIQIAQKGKYGGYETSENLLDWVVSRQRKWGTPIPVLFDAVNSKESVPVLDQDLPVLPQHTSNRELVPCERLSSGKGVRETDTLDTFFDSSWYYLRFLDSHNDRELISKESCKQMPVDVYVGGVEHAAVHMFFARFMSYFLHDIGVMENPEPFDHLLTQGVVRAKTFIRVDNGEYLKEADIIKKGSEYVDRKDGYAVQVLYDKMSKSKHNGVDPLQLLDSDGIDLTRLQLIAAASPRSHIDWGATDNRGLKKWLNRVSSLVNEYVKQRQVPVALEPTSCCETEEELRALYNAATRHVIVPHIANELWSALCSVPAINESLWNRNSVVSEQKWPIPDSDAETEFMLTALRLSCGRCSVPRSVIENCSAEEALKLSKEKYHRLFFDLLAESGHEPVTCKAKVHKGLLYILTLKFDNSVSEKDLSKILKTVIRDVMKVHFI</sequence>
<organism evidence="13">
    <name type="scientific">Enterobius vermicularis</name>
    <name type="common">Human pinworm</name>
    <dbReference type="NCBI Taxonomy" id="51028"/>
    <lineage>
        <taxon>Eukaryota</taxon>
        <taxon>Metazoa</taxon>
        <taxon>Ecdysozoa</taxon>
        <taxon>Nematoda</taxon>
        <taxon>Chromadorea</taxon>
        <taxon>Rhabditida</taxon>
        <taxon>Spirurina</taxon>
        <taxon>Oxyuridomorpha</taxon>
        <taxon>Oxyuroidea</taxon>
        <taxon>Oxyuridae</taxon>
        <taxon>Enterobius</taxon>
    </lineage>
</organism>
<evidence type="ECO:0000256" key="1">
    <source>
        <dbReference type="ARBA" id="ARBA00005594"/>
    </source>
</evidence>
<dbReference type="Gene3D" id="3.40.50.620">
    <property type="entry name" value="HUPs"/>
    <property type="match status" value="2"/>
</dbReference>
<dbReference type="InterPro" id="IPR002302">
    <property type="entry name" value="Leu-tRNA-ligase"/>
</dbReference>
<dbReference type="WBParaSite" id="EVEC_0000421201-mRNA-1">
    <property type="protein sequence ID" value="EVEC_0000421201-mRNA-1"/>
    <property type="gene ID" value="EVEC_0000421201"/>
</dbReference>
<evidence type="ECO:0000256" key="8">
    <source>
        <dbReference type="ARBA" id="ARBA00030520"/>
    </source>
</evidence>
<dbReference type="GO" id="GO:0005524">
    <property type="term" value="F:ATP binding"/>
    <property type="evidence" value="ECO:0007669"/>
    <property type="project" value="UniProtKB-KW"/>
</dbReference>
<dbReference type="OrthoDB" id="15954at2759"/>
<reference evidence="13" key="1">
    <citation type="submission" date="2016-04" db="UniProtKB">
        <authorList>
            <consortium name="WormBaseParasite"/>
        </authorList>
    </citation>
    <scope>IDENTIFICATION</scope>
</reference>
<dbReference type="GO" id="GO:0006429">
    <property type="term" value="P:leucyl-tRNA aminoacylation"/>
    <property type="evidence" value="ECO:0007669"/>
    <property type="project" value="InterPro"/>
</dbReference>
<dbReference type="EC" id="6.1.1.4" evidence="2"/>
<keyword evidence="7 9" id="KW-0030">Aminoacyl-tRNA synthetase</keyword>
<evidence type="ECO:0000313" key="13">
    <source>
        <dbReference type="WBParaSite" id="EVEC_0000421201-mRNA-1"/>
    </source>
</evidence>
<evidence type="ECO:0000256" key="4">
    <source>
        <dbReference type="ARBA" id="ARBA00022741"/>
    </source>
</evidence>
<keyword evidence="12" id="KW-1185">Reference proteome</keyword>
<feature type="domain" description="Aminoacyl-tRNA synthetase class Ia" evidence="10">
    <location>
        <begin position="64"/>
        <end position="554"/>
    </location>
</feature>
<dbReference type="GO" id="GO:0005739">
    <property type="term" value="C:mitochondrion"/>
    <property type="evidence" value="ECO:0007669"/>
    <property type="project" value="TreeGrafter"/>
</dbReference>
<dbReference type="InterPro" id="IPR014729">
    <property type="entry name" value="Rossmann-like_a/b/a_fold"/>
</dbReference>
<dbReference type="Proteomes" id="UP000274131">
    <property type="component" value="Unassembled WGS sequence"/>
</dbReference>
<dbReference type="PANTHER" id="PTHR43740:SF2">
    <property type="entry name" value="LEUCINE--TRNA LIGASE, MITOCHONDRIAL"/>
    <property type="match status" value="1"/>
</dbReference>
<dbReference type="EMBL" id="UXUI01007716">
    <property type="protein sequence ID" value="VDD88982.1"/>
    <property type="molecule type" value="Genomic_DNA"/>
</dbReference>
<evidence type="ECO:0000256" key="3">
    <source>
        <dbReference type="ARBA" id="ARBA00022598"/>
    </source>
</evidence>
<dbReference type="Gene3D" id="1.10.730.10">
    <property type="entry name" value="Isoleucyl-tRNA Synthetase, Domain 1"/>
    <property type="match status" value="1"/>
</dbReference>
<protein>
    <recommendedName>
        <fullName evidence="2">leucine--tRNA ligase</fullName>
        <ecNumber evidence="2">6.1.1.4</ecNumber>
    </recommendedName>
    <alternativeName>
        <fullName evidence="8">Leucyl-tRNA synthetase</fullName>
    </alternativeName>
</protein>
<evidence type="ECO:0000256" key="2">
    <source>
        <dbReference type="ARBA" id="ARBA00013164"/>
    </source>
</evidence>
<dbReference type="InterPro" id="IPR009080">
    <property type="entry name" value="tRNAsynth_Ia_anticodon-bd"/>
</dbReference>
<reference evidence="11 12" key="2">
    <citation type="submission" date="2018-10" db="EMBL/GenBank/DDBJ databases">
        <authorList>
            <consortium name="Pathogen Informatics"/>
        </authorList>
    </citation>
    <scope>NUCLEOTIDE SEQUENCE [LARGE SCALE GENOMIC DNA]</scope>
</reference>
<proteinExistence type="inferred from homology"/>
<keyword evidence="6 9" id="KW-0648">Protein biosynthesis</keyword>